<reference evidence="1" key="1">
    <citation type="submission" date="2023-04" db="EMBL/GenBank/DDBJ databases">
        <title>Draft Genome sequencing of Naganishia species isolated from polar environments using Oxford Nanopore Technology.</title>
        <authorList>
            <person name="Leo P."/>
            <person name="Venkateswaran K."/>
        </authorList>
    </citation>
    <scope>NUCLEOTIDE SEQUENCE</scope>
    <source>
        <strain evidence="1">MNA-CCFEE 5261</strain>
    </source>
</reference>
<protein>
    <submittedName>
        <fullName evidence="1">Uncharacterized protein</fullName>
    </submittedName>
</protein>
<proteinExistence type="predicted"/>
<accession>A0ACC2WHM2</accession>
<dbReference type="Proteomes" id="UP001241377">
    <property type="component" value="Unassembled WGS sequence"/>
</dbReference>
<gene>
    <name evidence="1" type="ORF">QFC19_001483</name>
</gene>
<comment type="caution">
    <text evidence="1">The sequence shown here is derived from an EMBL/GenBank/DDBJ whole genome shotgun (WGS) entry which is preliminary data.</text>
</comment>
<evidence type="ECO:0000313" key="1">
    <source>
        <dbReference type="EMBL" id="KAJ9110654.1"/>
    </source>
</evidence>
<sequence length="974" mass="108626">MAVGKTHSEITTNPTKMGVTTATEPGNQQQDVERKLKLYGVIQALGDGRMPDNNQINEALDFAINHSPVSLNKLSPDGKLLVEDVRDILETARMMIMEKNHGELFQNFIWSTRNGDPTRGKKSKSEILPVSKEDATADAKQAAAHLRTLITLFATNSEARKLLSDLGLVSRDLFATAAERAANKARPDQDQLDQVDKTAPSGEWIGADGQRVGKDETPELQLKGPRGTEFRMHPKDDPANAKTVDHHGNERSAGDAYNEASSRAGEAKEQARSQKEEVKGQARGEYESQGGAGGLKEQARSHVNDVTNSSHPVETARYKKEEAKSNARGAVDQNTPYDSRGEAKQDTKNKFLDRVPDNARATASESMDKTRDFFNENFPEERRDQFIYRLKKVVVECQDHKDYQEAITFFLDQAENYKGHAKHIASHGGDSAAKVAEDPAYEAASLQFRALLERFANNQSMQPLMDSVDDMYTDAANDPELRQWYSRLNDYVHRVLLEPGYILDDDSTREGRQLRHDGKRFFDHKYKGHFDNFSNQIQRFFMAMGDDPLNQRFGEDWKRLVKDLLFNSEGNLEFKPRLWNDIRRVILPSLIQQIGYVPIPRAEYSDKNIDLVVENLVLQGANLWPNIIEVDVHNHFGFSPYDKINNMQDSNYHRVRLTMSQIQADLRDVQFAFRRKSGWPKIKDSGLADVVIGGKGIGIIVDLETVQNRRDSVFRVKDIDVDIDTLKFSIRNSHHDILYKFVKATATGIIKHAIEAAIHTALRTAFEGLDDQLAEVRNRMDDAKKSDEASRTETLKEMFAKKKDRTKHAAEKVDEKTGTFKLVTSPDDSVVRDLDERQSKESWTKRAFRVEDAAHSGNDWRSPVFGLFDKAHPATTGTQHPQVSQAAHAAVGAATGHPATTGSQYPQATQAAHAVQGASTGHPATTGSQYPQATQAVHAAEGAATGHPATTGSQYPQATQAVNAAEGAATNHRL</sequence>
<keyword evidence="2" id="KW-1185">Reference proteome</keyword>
<dbReference type="EMBL" id="JASBWR010000011">
    <property type="protein sequence ID" value="KAJ9110654.1"/>
    <property type="molecule type" value="Genomic_DNA"/>
</dbReference>
<evidence type="ECO:0000313" key="2">
    <source>
        <dbReference type="Proteomes" id="UP001241377"/>
    </source>
</evidence>
<name>A0ACC2WHM2_9TREE</name>
<organism evidence="1 2">
    <name type="scientific">Naganishia cerealis</name>
    <dbReference type="NCBI Taxonomy" id="610337"/>
    <lineage>
        <taxon>Eukaryota</taxon>
        <taxon>Fungi</taxon>
        <taxon>Dikarya</taxon>
        <taxon>Basidiomycota</taxon>
        <taxon>Agaricomycotina</taxon>
        <taxon>Tremellomycetes</taxon>
        <taxon>Filobasidiales</taxon>
        <taxon>Filobasidiaceae</taxon>
        <taxon>Naganishia</taxon>
    </lineage>
</organism>